<dbReference type="Proteomes" id="UP000179362">
    <property type="component" value="Unassembled WGS sequence"/>
</dbReference>
<evidence type="ECO:0000313" key="2">
    <source>
        <dbReference type="Proteomes" id="UP000179362"/>
    </source>
</evidence>
<organism evidence="1 2">
    <name type="scientific">Candidatus Muproteobacteria bacterium RIFCSPHIGHO2_02_FULL_65_16</name>
    <dbReference type="NCBI Taxonomy" id="1817766"/>
    <lineage>
        <taxon>Bacteria</taxon>
        <taxon>Pseudomonadati</taxon>
        <taxon>Pseudomonadota</taxon>
        <taxon>Candidatus Muproteobacteria</taxon>
    </lineage>
</organism>
<dbReference type="SUPFAM" id="SSF143100">
    <property type="entry name" value="TTHA1013/TTHA0281-like"/>
    <property type="match status" value="1"/>
</dbReference>
<dbReference type="Gene3D" id="3.30.160.250">
    <property type="match status" value="1"/>
</dbReference>
<dbReference type="AlphaFoldDB" id="A0A1F6TXG8"/>
<gene>
    <name evidence="1" type="ORF">A3B81_05970</name>
</gene>
<reference evidence="1 2" key="1">
    <citation type="journal article" date="2016" name="Nat. Commun.">
        <title>Thousands of microbial genomes shed light on interconnected biogeochemical processes in an aquifer system.</title>
        <authorList>
            <person name="Anantharaman K."/>
            <person name="Brown C.T."/>
            <person name="Hug L.A."/>
            <person name="Sharon I."/>
            <person name="Castelle C.J."/>
            <person name="Probst A.J."/>
            <person name="Thomas B.C."/>
            <person name="Singh A."/>
            <person name="Wilkins M.J."/>
            <person name="Karaoz U."/>
            <person name="Brodie E.L."/>
            <person name="Williams K.H."/>
            <person name="Hubbard S.S."/>
            <person name="Banfield J.F."/>
        </authorList>
    </citation>
    <scope>NUCLEOTIDE SEQUENCE [LARGE SCALE GENOMIC DNA]</scope>
</reference>
<evidence type="ECO:0000313" key="1">
    <source>
        <dbReference type="EMBL" id="OGI49805.1"/>
    </source>
</evidence>
<dbReference type="Pfam" id="PF21748">
    <property type="entry name" value="UPF0150"/>
    <property type="match status" value="1"/>
</dbReference>
<sequence length="81" mass="9375">MLFEYVQKAVEKARYKQLEDDSWFAEIPGFPGVWAQGKTVEACRKELWGVLEEWIVLKLRDGDPLPKVRGATLKIRELKVA</sequence>
<accession>A0A1F6TXG8</accession>
<proteinExistence type="predicted"/>
<dbReference type="InterPro" id="IPR035069">
    <property type="entry name" value="TTHA1013/TTHA0281-like"/>
</dbReference>
<evidence type="ECO:0008006" key="3">
    <source>
        <dbReference type="Google" id="ProtNLM"/>
    </source>
</evidence>
<name>A0A1F6TXG8_9PROT</name>
<comment type="caution">
    <text evidence="1">The sequence shown here is derived from an EMBL/GenBank/DDBJ whole genome shotgun (WGS) entry which is preliminary data.</text>
</comment>
<protein>
    <recommendedName>
        <fullName evidence="3">HicB-like antitoxin of toxin-antitoxin system domain-containing protein</fullName>
    </recommendedName>
</protein>
<dbReference type="EMBL" id="MFTA01000102">
    <property type="protein sequence ID" value="OGI49805.1"/>
    <property type="molecule type" value="Genomic_DNA"/>
</dbReference>
<dbReference type="InterPro" id="IPR049389">
    <property type="entry name" value="TTHA0281-like"/>
</dbReference>